<dbReference type="InterPro" id="IPR000727">
    <property type="entry name" value="T_SNARE_dom"/>
</dbReference>
<dbReference type="InterPro" id="IPR012827">
    <property type="entry name" value="Hemerythrin_metal-bd"/>
</dbReference>
<keyword evidence="15" id="KW-1185">Reference proteome</keyword>
<dbReference type="Gene3D" id="1.20.120.50">
    <property type="entry name" value="Hemerythrin-like"/>
    <property type="match status" value="1"/>
</dbReference>
<dbReference type="CDD" id="cd12107">
    <property type="entry name" value="Hemerythrin"/>
    <property type="match status" value="1"/>
</dbReference>
<keyword evidence="9" id="KW-0472">Membrane</keyword>
<dbReference type="PROSITE" id="PS50192">
    <property type="entry name" value="T_SNARE"/>
    <property type="match status" value="1"/>
</dbReference>
<dbReference type="CDD" id="cd06225">
    <property type="entry name" value="HAMP"/>
    <property type="match status" value="1"/>
</dbReference>
<evidence type="ECO:0000259" key="12">
    <source>
        <dbReference type="PROSITE" id="PS50885"/>
    </source>
</evidence>
<dbReference type="NCBIfam" id="TIGR02481">
    <property type="entry name" value="hemeryth_dom"/>
    <property type="match status" value="1"/>
</dbReference>
<sequence length="826" mass="88229">MFGWLENRKIGFRIALSLVLPLVALLVLSGTLVLERHRTAGEMQMMQALTDLAPSVGDLVHELQKERGMSAGFLGTKGAKFATEIKQQQQSVDAALAAYRAAIAAFPAMDFGQGMSDRIGAAGTGLERLPATRRSVAGLSISGQEMADSYSATIASLIAIVEAMSRYSTEATLMNRIASLSALMQVKERTGIERATGNVGFGAGKFELPVYQRLVRMIAMEDGFLHSFAVTAADDEKAKLDAVLGSRDSKEIEIMRKIALESLATGDLKGVTAEAWFQTQTRKIDQLRELEAQLVGGLDARAAALMSGASMQFYVLLAITLVLIVVTGAFVAVIVRGITRPVHGMTSVMVALAGGDTTVTIEGAHRGDEIGEMARSVAVFRDHMVTANRLAEEQRQQQLDKERRQANIDTGIKDFEVTVMSILASLSQAEAVMKRTAGEIDDGAAATKTQSAAVASAADESTANVASVASATEELASSIKEISRQVAHAAEIARQAARVAEASEGKIETLSKTVAQIGTVVGLITSIAEQTNLLALNATIEAARAGEAGRGFAVVATEVKSLATQTAKATEEISRQIGEVQASTTDTVVSIREIGDVVRQVNEVSASISAAIEEQGAATQEIARNVEQASTGSSTVSRSIHDVQQTAEQCATIAVEIGAASGELSQQTSTLRENVAKFLKRVRQADEGDQQLVQWDATLAGLSSTIDAEHQGVMKLINDLYAAVNQGAGAADISSAFDAMMRYTQDHFDHEAALMQTRSYPDFDKHRKQHESFVKRLNRLHEEYRGGRGQAGSDLLNLLASWWQSHISTSDTQLAEFMRGKPARAA</sequence>
<evidence type="ECO:0000259" key="10">
    <source>
        <dbReference type="PROSITE" id="PS50111"/>
    </source>
</evidence>
<comment type="similarity">
    <text evidence="7">Belongs to the methyl-accepting chemotaxis (MCP) protein family.</text>
</comment>
<evidence type="ECO:0000256" key="1">
    <source>
        <dbReference type="ARBA" id="ARBA00004429"/>
    </source>
</evidence>
<evidence type="ECO:0000256" key="8">
    <source>
        <dbReference type="PROSITE-ProRule" id="PRU00284"/>
    </source>
</evidence>
<dbReference type="Pfam" id="PF08376">
    <property type="entry name" value="NIT"/>
    <property type="match status" value="1"/>
</dbReference>
<dbReference type="PRINTS" id="PR00260">
    <property type="entry name" value="CHEMTRNSDUCR"/>
</dbReference>
<reference evidence="15" key="1">
    <citation type="submission" date="2023-08" db="EMBL/GenBank/DDBJ databases">
        <title>Rhodospirillaceae gen. nov., a novel taxon isolated from the Yangtze River Yuezi River estuary sludge.</title>
        <authorList>
            <person name="Ruan L."/>
        </authorList>
    </citation>
    <scope>NUCLEOTIDE SEQUENCE [LARGE SCALE GENOMIC DNA]</scope>
    <source>
        <strain evidence="15">R-7</strain>
    </source>
</reference>
<organism evidence="14 15">
    <name type="scientific">Dongia sedimenti</name>
    <dbReference type="NCBI Taxonomy" id="3064282"/>
    <lineage>
        <taxon>Bacteria</taxon>
        <taxon>Pseudomonadati</taxon>
        <taxon>Pseudomonadota</taxon>
        <taxon>Alphaproteobacteria</taxon>
        <taxon>Rhodospirillales</taxon>
        <taxon>Dongiaceae</taxon>
        <taxon>Dongia</taxon>
    </lineage>
</organism>
<dbReference type="PANTHER" id="PTHR32089:SF112">
    <property type="entry name" value="LYSOZYME-LIKE PROTEIN-RELATED"/>
    <property type="match status" value="1"/>
</dbReference>
<name>A0ABU0YSX2_9PROT</name>
<keyword evidence="9" id="KW-1133">Transmembrane helix</keyword>
<evidence type="ECO:0000259" key="13">
    <source>
        <dbReference type="PROSITE" id="PS50906"/>
    </source>
</evidence>
<evidence type="ECO:0000256" key="3">
    <source>
        <dbReference type="ARBA" id="ARBA00022519"/>
    </source>
</evidence>
<dbReference type="NCBIfam" id="NF033749">
    <property type="entry name" value="bact_hemeryth"/>
    <property type="match status" value="1"/>
</dbReference>
<dbReference type="Pfam" id="PF01814">
    <property type="entry name" value="Hemerythrin"/>
    <property type="match status" value="1"/>
</dbReference>
<keyword evidence="3" id="KW-1003">Cell membrane</keyword>
<dbReference type="InterPro" id="IPR003660">
    <property type="entry name" value="HAMP_dom"/>
</dbReference>
<evidence type="ECO:0000256" key="4">
    <source>
        <dbReference type="ARBA" id="ARBA00022723"/>
    </source>
</evidence>
<dbReference type="EMBL" id="JAUYVI010000008">
    <property type="protein sequence ID" value="MDQ7250803.1"/>
    <property type="molecule type" value="Genomic_DNA"/>
</dbReference>
<evidence type="ECO:0000259" key="11">
    <source>
        <dbReference type="PROSITE" id="PS50192"/>
    </source>
</evidence>
<dbReference type="InterPro" id="IPR004090">
    <property type="entry name" value="Chemotax_Me-accpt_rcpt"/>
</dbReference>
<evidence type="ECO:0000256" key="2">
    <source>
        <dbReference type="ARBA" id="ARBA00010587"/>
    </source>
</evidence>
<proteinExistence type="inferred from homology"/>
<dbReference type="InterPro" id="IPR012312">
    <property type="entry name" value="Hemerythrin-like"/>
</dbReference>
<dbReference type="InterPro" id="IPR035938">
    <property type="entry name" value="Hemerythrin-like_sf"/>
</dbReference>
<feature type="domain" description="HAMP" evidence="12">
    <location>
        <begin position="336"/>
        <end position="389"/>
    </location>
</feature>
<feature type="domain" description="T-SNARE coiled-coil homology" evidence="11">
    <location>
        <begin position="581"/>
        <end position="643"/>
    </location>
</feature>
<protein>
    <submittedName>
        <fullName evidence="14">Bacteriohemerythrin</fullName>
    </submittedName>
</protein>
<feature type="transmembrane region" description="Helical" evidence="9">
    <location>
        <begin position="12"/>
        <end position="34"/>
    </location>
</feature>
<dbReference type="RefSeq" id="WP_379960546.1">
    <property type="nucleotide sequence ID" value="NZ_JAUYVI010000008.1"/>
</dbReference>
<dbReference type="Gene3D" id="6.10.340.10">
    <property type="match status" value="1"/>
</dbReference>
<keyword evidence="6 8" id="KW-0807">Transducer</keyword>
<evidence type="ECO:0000256" key="6">
    <source>
        <dbReference type="ARBA" id="ARBA00023224"/>
    </source>
</evidence>
<dbReference type="PROSITE" id="PS50111">
    <property type="entry name" value="CHEMOTAXIS_TRANSDUC_2"/>
    <property type="match status" value="1"/>
</dbReference>
<dbReference type="InterPro" id="IPR004089">
    <property type="entry name" value="MCPsignal_dom"/>
</dbReference>
<evidence type="ECO:0000313" key="15">
    <source>
        <dbReference type="Proteomes" id="UP001230156"/>
    </source>
</evidence>
<keyword evidence="5" id="KW-0408">Iron</keyword>
<gene>
    <name evidence="14" type="ORF">Q8A70_24150</name>
</gene>
<dbReference type="PROSITE" id="PS50906">
    <property type="entry name" value="NIT"/>
    <property type="match status" value="1"/>
</dbReference>
<comment type="caution">
    <text evidence="14">The sequence shown here is derived from an EMBL/GenBank/DDBJ whole genome shotgun (WGS) entry which is preliminary data.</text>
</comment>
<keyword evidence="9" id="KW-0812">Transmembrane</keyword>
<dbReference type="SUPFAM" id="SSF58104">
    <property type="entry name" value="Methyl-accepting chemotaxis protein (MCP) signaling domain"/>
    <property type="match status" value="1"/>
</dbReference>
<accession>A0ABU0YSX2</accession>
<dbReference type="SMART" id="SM00283">
    <property type="entry name" value="MA"/>
    <property type="match status" value="1"/>
</dbReference>
<dbReference type="PANTHER" id="PTHR32089">
    <property type="entry name" value="METHYL-ACCEPTING CHEMOTAXIS PROTEIN MCPB"/>
    <property type="match status" value="1"/>
</dbReference>
<dbReference type="SMART" id="SM00304">
    <property type="entry name" value="HAMP"/>
    <property type="match status" value="2"/>
</dbReference>
<dbReference type="Pfam" id="PF00672">
    <property type="entry name" value="HAMP"/>
    <property type="match status" value="1"/>
</dbReference>
<evidence type="ECO:0000256" key="5">
    <source>
        <dbReference type="ARBA" id="ARBA00023004"/>
    </source>
</evidence>
<feature type="transmembrane region" description="Helical" evidence="9">
    <location>
        <begin position="313"/>
        <end position="335"/>
    </location>
</feature>
<dbReference type="InterPro" id="IPR013587">
    <property type="entry name" value="Nitrate/nitrite_sensing"/>
</dbReference>
<dbReference type="Proteomes" id="UP001230156">
    <property type="component" value="Unassembled WGS sequence"/>
</dbReference>
<dbReference type="InterPro" id="IPR010910">
    <property type="entry name" value="Nitrate/nitrite_sensing_bac"/>
</dbReference>
<dbReference type="PROSITE" id="PS50885">
    <property type="entry name" value="HAMP"/>
    <property type="match status" value="1"/>
</dbReference>
<comment type="subcellular location">
    <subcellularLocation>
        <location evidence="1">Cell inner membrane</location>
        <topology evidence="1">Multi-pass membrane protein</topology>
    </subcellularLocation>
</comment>
<feature type="domain" description="Methyl-accepting transducer" evidence="10">
    <location>
        <begin position="436"/>
        <end position="665"/>
    </location>
</feature>
<keyword evidence="3" id="KW-0997">Cell inner membrane</keyword>
<dbReference type="Pfam" id="PF00015">
    <property type="entry name" value="MCPsignal"/>
    <property type="match status" value="1"/>
</dbReference>
<feature type="domain" description="NIT" evidence="13">
    <location>
        <begin position="54"/>
        <end position="305"/>
    </location>
</feature>
<keyword evidence="4" id="KW-0479">Metal-binding</keyword>
<evidence type="ECO:0000256" key="9">
    <source>
        <dbReference type="SAM" id="Phobius"/>
    </source>
</evidence>
<dbReference type="Gene3D" id="1.10.287.950">
    <property type="entry name" value="Methyl-accepting chemotaxis protein"/>
    <property type="match status" value="1"/>
</dbReference>
<comment type="similarity">
    <text evidence="2">Belongs to the hemerythrin family.</text>
</comment>
<evidence type="ECO:0000256" key="7">
    <source>
        <dbReference type="ARBA" id="ARBA00029447"/>
    </source>
</evidence>
<dbReference type="SUPFAM" id="SSF47188">
    <property type="entry name" value="Hemerythrin-like"/>
    <property type="match status" value="1"/>
</dbReference>
<evidence type="ECO:0000313" key="14">
    <source>
        <dbReference type="EMBL" id="MDQ7250803.1"/>
    </source>
</evidence>